<accession>A0A285JWX0</accession>
<keyword evidence="4" id="KW-1185">Reference proteome</keyword>
<evidence type="ECO:0000313" key="4">
    <source>
        <dbReference type="Proteomes" id="UP000219612"/>
    </source>
</evidence>
<evidence type="ECO:0000256" key="1">
    <source>
        <dbReference type="SAM" id="MobiDB-lite"/>
    </source>
</evidence>
<feature type="signal peptide" evidence="2">
    <location>
        <begin position="1"/>
        <end position="30"/>
    </location>
</feature>
<dbReference type="Proteomes" id="UP000219612">
    <property type="component" value="Unassembled WGS sequence"/>
</dbReference>
<protein>
    <recommendedName>
        <fullName evidence="5">Lipoprotein</fullName>
    </recommendedName>
</protein>
<dbReference type="RefSeq" id="WP_143235258.1">
    <property type="nucleotide sequence ID" value="NZ_OBDY01000027.1"/>
</dbReference>
<dbReference type="PROSITE" id="PS51257">
    <property type="entry name" value="PROKAR_LIPOPROTEIN"/>
    <property type="match status" value="1"/>
</dbReference>
<proteinExistence type="predicted"/>
<dbReference type="AlphaFoldDB" id="A0A285JWX0"/>
<evidence type="ECO:0000313" key="3">
    <source>
        <dbReference type="EMBL" id="SNY64790.1"/>
    </source>
</evidence>
<feature type="compositionally biased region" description="Low complexity" evidence="1">
    <location>
        <begin position="24"/>
        <end position="71"/>
    </location>
</feature>
<evidence type="ECO:0008006" key="5">
    <source>
        <dbReference type="Google" id="ProtNLM"/>
    </source>
</evidence>
<reference evidence="3 4" key="1">
    <citation type="submission" date="2017-09" db="EMBL/GenBank/DDBJ databases">
        <authorList>
            <person name="Ehlers B."/>
            <person name="Leendertz F.H."/>
        </authorList>
    </citation>
    <scope>NUCLEOTIDE SEQUENCE [LARGE SCALE GENOMIC DNA]</scope>
    <source>
        <strain evidence="3 4">CGMCC 4.6857</strain>
    </source>
</reference>
<dbReference type="EMBL" id="OBDY01000027">
    <property type="protein sequence ID" value="SNY64790.1"/>
    <property type="molecule type" value="Genomic_DNA"/>
</dbReference>
<gene>
    <name evidence="3" type="ORF">SAMN05421748_12749</name>
</gene>
<sequence>MHRLAQIFGATTLVVLAAACSNTTTPGAQATSAPTTAPTTAPATSATPTASASSSASPAAPPAEAAHTDPAGFTIKPDHIGPLKIGMSLKAAKATGLIVVNDGQDTAGPEACVSAHWKGQSDEDWMIFNGKHGLRAIDSFGGQKTPEGIKPGSSLASVRKAYPQLTWRVDGDETPAAKRTSGDALVDAVKGDGAHYRINVQKSKVVYVQVESDRPGCYE</sequence>
<keyword evidence="2" id="KW-0732">Signal</keyword>
<name>A0A285JWX0_9ACTN</name>
<dbReference type="OrthoDB" id="3695075at2"/>
<feature type="chain" id="PRO_5012877059" description="Lipoprotein" evidence="2">
    <location>
        <begin position="31"/>
        <end position="219"/>
    </location>
</feature>
<organism evidence="3 4">
    <name type="scientific">Paractinoplanes atraurantiacus</name>
    <dbReference type="NCBI Taxonomy" id="1036182"/>
    <lineage>
        <taxon>Bacteria</taxon>
        <taxon>Bacillati</taxon>
        <taxon>Actinomycetota</taxon>
        <taxon>Actinomycetes</taxon>
        <taxon>Micromonosporales</taxon>
        <taxon>Micromonosporaceae</taxon>
        <taxon>Paractinoplanes</taxon>
    </lineage>
</organism>
<feature type="region of interest" description="Disordered" evidence="1">
    <location>
        <begin position="24"/>
        <end position="74"/>
    </location>
</feature>
<evidence type="ECO:0000256" key="2">
    <source>
        <dbReference type="SAM" id="SignalP"/>
    </source>
</evidence>